<reference evidence="3 4" key="1">
    <citation type="submission" date="2016-10" db="EMBL/GenBank/DDBJ databases">
        <authorList>
            <person name="de Groot N.N."/>
        </authorList>
    </citation>
    <scope>NUCLEOTIDE SEQUENCE [LARGE SCALE GENOMIC DNA]</scope>
    <source>
        <strain evidence="3 4">LMG 24775</strain>
    </source>
</reference>
<gene>
    <name evidence="2" type="ORF">I6G47_12715</name>
    <name evidence="3" type="ORF">SAMN05421547_118106</name>
</gene>
<reference evidence="2 5" key="2">
    <citation type="submission" date="2020-12" db="EMBL/GenBank/DDBJ databases">
        <title>FDA dAtabase for Regulatory Grade micrObial Sequences (FDA-ARGOS): Supporting development and validation of Infectious Disease Dx tests.</title>
        <authorList>
            <person name="Sproer C."/>
            <person name="Gronow S."/>
            <person name="Severitt S."/>
            <person name="Schroder I."/>
            <person name="Tallon L."/>
            <person name="Sadzewicz L."/>
            <person name="Zhao X."/>
            <person name="Boylan J."/>
            <person name="Ott S."/>
            <person name="Bowen H."/>
            <person name="Vavikolanu K."/>
            <person name="Mehta A."/>
            <person name="Aluvathingal J."/>
            <person name="Nadendla S."/>
            <person name="Lowell S."/>
            <person name="Myers T."/>
            <person name="Yan Y."/>
            <person name="Sichtig H."/>
        </authorList>
    </citation>
    <scope>NUCLEOTIDE SEQUENCE [LARGE SCALE GENOMIC DNA]</scope>
    <source>
        <strain evidence="2 5">FDAARGOS_890</strain>
    </source>
</reference>
<feature type="domain" description="GmrSD restriction endonucleases N-terminal" evidence="1">
    <location>
        <begin position="30"/>
        <end position="188"/>
    </location>
</feature>
<name>A0A1H3S7U0_9BURK</name>
<dbReference type="Proteomes" id="UP000183417">
    <property type="component" value="Unassembled WGS sequence"/>
</dbReference>
<evidence type="ECO:0000259" key="1">
    <source>
        <dbReference type="Pfam" id="PF03235"/>
    </source>
</evidence>
<dbReference type="PANTHER" id="PTHR39639">
    <property type="entry name" value="CHROMOSOME 16, WHOLE GENOME SHOTGUN SEQUENCE"/>
    <property type="match status" value="1"/>
</dbReference>
<dbReference type="EMBL" id="CP065748">
    <property type="protein sequence ID" value="QPS83863.1"/>
    <property type="molecule type" value="Genomic_DNA"/>
</dbReference>
<dbReference type="AlphaFoldDB" id="A0A1H3S7U0"/>
<sequence>MSVQNLQAELEKAKRQVVTDGYEMSLGEIASLYKNDELIIAPAYQRLIRWEDSQKTRFVESILLGLPVPPVFVFQREDGVWELIDGLQRISTALHLMGVLQVNGKLMDPLVLSGTNFLPSLDGMKWTSGQVGDANVFNTPLQLEIKRARIRVEILRKESDQDAKYELFQRLNTGGSKLSDQEVRNSVLVMLNENFFNWIRDHSAKQEFKDTIQLTPTQQELAQDNEMVLRFVAYRREAYTKGLDVNEYLDHAARKLSALTANELADESITFDWTFELLWKTFNGEAFKRWDGNRHTGRSMLAAFDVIAYGVAENRQNIMAMLNDAQRQSWLVDKVRSLWTNEIYSNYSGQGVRGTTRMANLLPFAVEYFKP</sequence>
<dbReference type="RefSeq" id="WP_016453862.1">
    <property type="nucleotide sequence ID" value="NZ_AP025556.1"/>
</dbReference>
<dbReference type="PANTHER" id="PTHR39639:SF1">
    <property type="entry name" value="DUF262 DOMAIN-CONTAINING PROTEIN"/>
    <property type="match status" value="1"/>
</dbReference>
<dbReference type="EMBL" id="FNPE01000018">
    <property type="protein sequence ID" value="SDZ33827.1"/>
    <property type="molecule type" value="Genomic_DNA"/>
</dbReference>
<keyword evidence="5" id="KW-1185">Reference proteome</keyword>
<dbReference type="KEGG" id="dla:I6G47_12715"/>
<protein>
    <submittedName>
        <fullName evidence="2">DUF262 domain-containing protein</fullName>
    </submittedName>
</protein>
<dbReference type="Pfam" id="PF03235">
    <property type="entry name" value="GmrSD_N"/>
    <property type="match status" value="1"/>
</dbReference>
<dbReference type="Proteomes" id="UP000595064">
    <property type="component" value="Chromosome"/>
</dbReference>
<accession>A0A1H3S7U0</accession>
<dbReference type="GeneID" id="94694066"/>
<evidence type="ECO:0000313" key="2">
    <source>
        <dbReference type="EMBL" id="QPS83863.1"/>
    </source>
</evidence>
<evidence type="ECO:0000313" key="5">
    <source>
        <dbReference type="Proteomes" id="UP000595064"/>
    </source>
</evidence>
<evidence type="ECO:0000313" key="4">
    <source>
        <dbReference type="Proteomes" id="UP000183417"/>
    </source>
</evidence>
<dbReference type="InterPro" id="IPR004919">
    <property type="entry name" value="GmrSD_N"/>
</dbReference>
<organism evidence="3 4">
    <name type="scientific">Delftia lacustris</name>
    <dbReference type="NCBI Taxonomy" id="558537"/>
    <lineage>
        <taxon>Bacteria</taxon>
        <taxon>Pseudomonadati</taxon>
        <taxon>Pseudomonadota</taxon>
        <taxon>Betaproteobacteria</taxon>
        <taxon>Burkholderiales</taxon>
        <taxon>Comamonadaceae</taxon>
        <taxon>Delftia</taxon>
    </lineage>
</organism>
<evidence type="ECO:0000313" key="3">
    <source>
        <dbReference type="EMBL" id="SDZ33827.1"/>
    </source>
</evidence>
<proteinExistence type="predicted"/>